<dbReference type="AlphaFoldDB" id="A0A344UX67"/>
<keyword evidence="4" id="KW-1185">Reference proteome</keyword>
<keyword evidence="2" id="KW-0812">Transmembrane</keyword>
<protein>
    <submittedName>
        <fullName evidence="3">Uncharacterized protein</fullName>
    </submittedName>
</protein>
<feature type="region of interest" description="Disordered" evidence="1">
    <location>
        <begin position="1"/>
        <end position="48"/>
    </location>
</feature>
<gene>
    <name evidence="3" type="ORF">JS278_02730</name>
</gene>
<reference evidence="3 4" key="1">
    <citation type="submission" date="2017-12" db="EMBL/GenBank/DDBJ databases">
        <title>The whole genome sequence of the Acidipropionibacterium virtanenii sp. nov. type strain JS278.</title>
        <authorList>
            <person name="Laine P."/>
            <person name="Deptula P."/>
            <person name="Varmanen P."/>
            <person name="Auvinen P."/>
        </authorList>
    </citation>
    <scope>NUCLEOTIDE SEQUENCE [LARGE SCALE GENOMIC DNA]</scope>
    <source>
        <strain evidence="3 4">JS278</strain>
    </source>
</reference>
<proteinExistence type="predicted"/>
<evidence type="ECO:0000313" key="3">
    <source>
        <dbReference type="EMBL" id="AXE39865.1"/>
    </source>
</evidence>
<feature type="region of interest" description="Disordered" evidence="1">
    <location>
        <begin position="83"/>
        <end position="107"/>
    </location>
</feature>
<keyword evidence="2" id="KW-0472">Membrane</keyword>
<dbReference type="RefSeq" id="WP_114045678.1">
    <property type="nucleotide sequence ID" value="NZ_CP025198.1"/>
</dbReference>
<evidence type="ECO:0000256" key="2">
    <source>
        <dbReference type="SAM" id="Phobius"/>
    </source>
</evidence>
<dbReference type="Proteomes" id="UP000251995">
    <property type="component" value="Chromosome"/>
</dbReference>
<dbReference type="EMBL" id="CP025198">
    <property type="protein sequence ID" value="AXE39865.1"/>
    <property type="molecule type" value="Genomic_DNA"/>
</dbReference>
<organism evidence="3 4">
    <name type="scientific">Acidipropionibacterium virtanenii</name>
    <dbReference type="NCBI Taxonomy" id="2057246"/>
    <lineage>
        <taxon>Bacteria</taxon>
        <taxon>Bacillati</taxon>
        <taxon>Actinomycetota</taxon>
        <taxon>Actinomycetes</taxon>
        <taxon>Propionibacteriales</taxon>
        <taxon>Propionibacteriaceae</taxon>
        <taxon>Acidipropionibacterium</taxon>
    </lineage>
</organism>
<feature type="transmembrane region" description="Helical" evidence="2">
    <location>
        <begin position="53"/>
        <end position="73"/>
    </location>
</feature>
<dbReference type="KEGG" id="acij:JS278_02730"/>
<accession>A0A344UX67</accession>
<feature type="compositionally biased region" description="Basic and acidic residues" evidence="1">
    <location>
        <begin position="1"/>
        <end position="16"/>
    </location>
</feature>
<sequence length="107" mass="11049">MAKHTPDSGDTPRRADTSSLDDLLDSEEEAEKASGASARRAGGKGGHRRGPKIFLAVALAFILIVVAALGFYLKSVSSAISNIDRDPGLIPDTSATPVPPGSRSTSC</sequence>
<name>A0A344UX67_9ACTN</name>
<evidence type="ECO:0000313" key="4">
    <source>
        <dbReference type="Proteomes" id="UP000251995"/>
    </source>
</evidence>
<keyword evidence="2" id="KW-1133">Transmembrane helix</keyword>
<evidence type="ECO:0000256" key="1">
    <source>
        <dbReference type="SAM" id="MobiDB-lite"/>
    </source>
</evidence>